<dbReference type="AlphaFoldDB" id="A0A5C7AFL1"/>
<dbReference type="OrthoDB" id="9857895at2"/>
<accession>A0A5C7AFL1</accession>
<evidence type="ECO:0000313" key="1">
    <source>
        <dbReference type="EMBL" id="TXE07566.1"/>
    </source>
</evidence>
<proteinExistence type="predicted"/>
<name>A0A5C7AFL1_9BACT</name>
<comment type="caution">
    <text evidence="1">The sequence shown here is derived from an EMBL/GenBank/DDBJ whole genome shotgun (WGS) entry which is preliminary data.</text>
</comment>
<dbReference type="Proteomes" id="UP000321935">
    <property type="component" value="Unassembled WGS sequence"/>
</dbReference>
<sequence>MNKKFKASSIGLKATCDKSKDKHFEIELEYLTKFGLTTITLKAFPVKPFSSLIEFWDQSFKFGSVFSEIGDMRAFPAFDHVIDNYFESPEFEQSRKEAGKCN</sequence>
<evidence type="ECO:0000313" key="2">
    <source>
        <dbReference type="Proteomes" id="UP000321935"/>
    </source>
</evidence>
<gene>
    <name evidence="1" type="ORF">ESV85_15335</name>
</gene>
<dbReference type="RefSeq" id="WP_146919069.1">
    <property type="nucleotide sequence ID" value="NZ_VORW01000012.1"/>
</dbReference>
<dbReference type="EMBL" id="VORW01000012">
    <property type="protein sequence ID" value="TXE07566.1"/>
    <property type="molecule type" value="Genomic_DNA"/>
</dbReference>
<organism evidence="1 2">
    <name type="scientific">Algoriphagus aquimarinus</name>
    <dbReference type="NCBI Taxonomy" id="237018"/>
    <lineage>
        <taxon>Bacteria</taxon>
        <taxon>Pseudomonadati</taxon>
        <taxon>Bacteroidota</taxon>
        <taxon>Cytophagia</taxon>
        <taxon>Cytophagales</taxon>
        <taxon>Cyclobacteriaceae</taxon>
        <taxon>Algoriphagus</taxon>
    </lineage>
</organism>
<reference evidence="1 2" key="1">
    <citation type="submission" date="2019-08" db="EMBL/GenBank/DDBJ databases">
        <title>Genomes sequence of Algoriphagus aquimarinus ACAM450.</title>
        <authorList>
            <person name="Bowman J.P."/>
        </authorList>
    </citation>
    <scope>NUCLEOTIDE SEQUENCE [LARGE SCALE GENOMIC DNA]</scope>
    <source>
        <strain evidence="1 2">ACAM 450</strain>
    </source>
</reference>
<protein>
    <submittedName>
        <fullName evidence="1">Uncharacterized protein</fullName>
    </submittedName>
</protein>